<evidence type="ECO:0000259" key="1">
    <source>
        <dbReference type="Pfam" id="PF09811"/>
    </source>
</evidence>
<dbReference type="PANTHER" id="PTHR41317:SF1">
    <property type="entry name" value="PD-(D_E)XK NUCLEASE FAMILY TRANSPOSASE"/>
    <property type="match status" value="1"/>
</dbReference>
<protein>
    <submittedName>
        <fullName evidence="2">Transposase</fullName>
    </submittedName>
</protein>
<evidence type="ECO:0000313" key="3">
    <source>
        <dbReference type="Proteomes" id="UP000241762"/>
    </source>
</evidence>
<dbReference type="Pfam" id="PF09811">
    <property type="entry name" value="Yae1_N"/>
    <property type="match status" value="1"/>
</dbReference>
<dbReference type="KEGG" id="ptc:phytr_7190"/>
<dbReference type="PANTHER" id="PTHR41317">
    <property type="entry name" value="PD-(D_E)XK NUCLEASE FAMILY TRANSPOSASE"/>
    <property type="match status" value="1"/>
</dbReference>
<gene>
    <name evidence="2" type="ORF">phytr_7190</name>
</gene>
<dbReference type="Pfam" id="PF12784">
    <property type="entry name" value="PDDEXK_2"/>
    <property type="match status" value="1"/>
</dbReference>
<dbReference type="InterPro" id="IPR019191">
    <property type="entry name" value="Essential_protein_Yae1_N"/>
</dbReference>
<proteinExistence type="predicted"/>
<feature type="domain" description="Essential protein Yae1 N-terminal" evidence="1">
    <location>
        <begin position="300"/>
        <end position="330"/>
    </location>
</feature>
<accession>A0A2P1P8Q2</accession>
<dbReference type="AlphaFoldDB" id="A0A2P1P8Q2"/>
<dbReference type="RefSeq" id="WP_106874511.1">
    <property type="nucleotide sequence ID" value="NZ_CP027845.1"/>
</dbReference>
<dbReference type="EMBL" id="CP027845">
    <property type="protein sequence ID" value="AVP87658.1"/>
    <property type="molecule type" value="Genomic_DNA"/>
</dbReference>
<dbReference type="Proteomes" id="UP000241762">
    <property type="component" value="Chromosome"/>
</dbReference>
<dbReference type="OrthoDB" id="7161698at2"/>
<organism evidence="2 3">
    <name type="scientific">Candidatus Phycorickettsia trachydisci</name>
    <dbReference type="NCBI Taxonomy" id="2115978"/>
    <lineage>
        <taxon>Bacteria</taxon>
        <taxon>Pseudomonadati</taxon>
        <taxon>Pseudomonadota</taxon>
        <taxon>Alphaproteobacteria</taxon>
        <taxon>Rickettsiales</taxon>
        <taxon>Rickettsiaceae</taxon>
        <taxon>Candidatus Phycorickettsia</taxon>
    </lineage>
</organism>
<reference evidence="2 3" key="1">
    <citation type="submission" date="2018-03" db="EMBL/GenBank/DDBJ databases">
        <title>A gene transfer event suggests a long-term partnership between eustigmatophyte algae and a novel lineage of endosymbiotic bacteria.</title>
        <authorList>
            <person name="Yurchenko T."/>
            <person name="Sevcikova T."/>
            <person name="Pribyl P."/>
            <person name="El Karkouri K."/>
            <person name="Klimes V."/>
            <person name="Amaral R."/>
            <person name="Zbrankova V."/>
            <person name="Kim E."/>
            <person name="Raoult D."/>
            <person name="Santos L.M.A."/>
            <person name="Elias M."/>
        </authorList>
    </citation>
    <scope>NUCLEOTIDE SEQUENCE [LARGE SCALE GENOMIC DNA]</scope>
    <source>
        <strain evidence="2">CCALA 838</strain>
    </source>
</reference>
<keyword evidence="3" id="KW-1185">Reference proteome</keyword>
<evidence type="ECO:0000313" key="2">
    <source>
        <dbReference type="EMBL" id="AVP87658.1"/>
    </source>
</evidence>
<name>A0A2P1P8Q2_9RICK</name>
<sequence length="403" mass="45875">MMQQTRDMEVDSSQVNRMAVLSETNLASLDGGGAEVILPEIQVSSELMEVDEIYADPTTDVGFKMLLNKDKEILMSIINSLLDFSGENEIVELEISSNENSVDLISSEKGQSGIVTSVDILCTNKGKHQIAIEMQRQKENYFLAREQFYMAKLISNQVKEGESQRYHEAVLETYIIVIGKKNMFTGNTAISDQNLFEIDVKPMIVKTGEIYPNNKMNWRFFELPKFQKSNEYKHINKGSIIKYQWLAFLSDCSNKEVALDRKEIIKKGYEIMKIATWSADKQTLYWKEKDNERAAQQILKESKEEGFAEGFEEGMEKGMEKGMERGKLKGEIKGEISKVKTAIKWNVSKDHVVLELKFLTNPKLMDKLESNLSYIQEHMDDTESVICDELGLCDALGEGDGLT</sequence>